<feature type="domain" description="DUF3741" evidence="2">
    <location>
        <begin position="117"/>
        <end position="160"/>
    </location>
</feature>
<organism evidence="5 6">
    <name type="scientific">Dorcoceras hygrometricum</name>
    <dbReference type="NCBI Taxonomy" id="472368"/>
    <lineage>
        <taxon>Eukaryota</taxon>
        <taxon>Viridiplantae</taxon>
        <taxon>Streptophyta</taxon>
        <taxon>Embryophyta</taxon>
        <taxon>Tracheophyta</taxon>
        <taxon>Spermatophyta</taxon>
        <taxon>Magnoliopsida</taxon>
        <taxon>eudicotyledons</taxon>
        <taxon>Gunneridae</taxon>
        <taxon>Pentapetalae</taxon>
        <taxon>asterids</taxon>
        <taxon>lamiids</taxon>
        <taxon>Lamiales</taxon>
        <taxon>Gesneriaceae</taxon>
        <taxon>Didymocarpoideae</taxon>
        <taxon>Trichosporeae</taxon>
        <taxon>Loxocarpinae</taxon>
        <taxon>Dorcoceras</taxon>
    </lineage>
</organism>
<evidence type="ECO:0000259" key="4">
    <source>
        <dbReference type="Pfam" id="PF14383"/>
    </source>
</evidence>
<evidence type="ECO:0000256" key="1">
    <source>
        <dbReference type="SAM" id="MobiDB-lite"/>
    </source>
</evidence>
<dbReference type="EMBL" id="KV017298">
    <property type="protein sequence ID" value="KZV18616.1"/>
    <property type="molecule type" value="Genomic_DNA"/>
</dbReference>
<dbReference type="Pfam" id="PF14309">
    <property type="entry name" value="DUF4378"/>
    <property type="match status" value="1"/>
</dbReference>
<keyword evidence="6" id="KW-1185">Reference proteome</keyword>
<feature type="region of interest" description="Disordered" evidence="1">
    <location>
        <begin position="644"/>
        <end position="683"/>
    </location>
</feature>
<evidence type="ECO:0000313" key="6">
    <source>
        <dbReference type="Proteomes" id="UP000250235"/>
    </source>
</evidence>
<dbReference type="Pfam" id="PF12552">
    <property type="entry name" value="DUF3741"/>
    <property type="match status" value="1"/>
</dbReference>
<dbReference type="Pfam" id="PF14383">
    <property type="entry name" value="VARLMGL"/>
    <property type="match status" value="1"/>
</dbReference>
<name>A0A2Z7AHP4_9LAMI</name>
<dbReference type="PANTHER" id="PTHR46836">
    <property type="entry name" value="AFADIN"/>
    <property type="match status" value="1"/>
</dbReference>
<feature type="domain" description="DUF3741" evidence="4">
    <location>
        <begin position="15"/>
        <end position="34"/>
    </location>
</feature>
<dbReference type="InterPro" id="IPR025486">
    <property type="entry name" value="DUF4378"/>
</dbReference>
<dbReference type="InterPro" id="IPR032795">
    <property type="entry name" value="DUF3741-assoc"/>
</dbReference>
<proteinExistence type="predicted"/>
<reference evidence="5 6" key="1">
    <citation type="journal article" date="2015" name="Proc. Natl. Acad. Sci. U.S.A.">
        <title>The resurrection genome of Boea hygrometrica: A blueprint for survival of dehydration.</title>
        <authorList>
            <person name="Xiao L."/>
            <person name="Yang G."/>
            <person name="Zhang L."/>
            <person name="Yang X."/>
            <person name="Zhao S."/>
            <person name="Ji Z."/>
            <person name="Zhou Q."/>
            <person name="Hu M."/>
            <person name="Wang Y."/>
            <person name="Chen M."/>
            <person name="Xu Y."/>
            <person name="Jin H."/>
            <person name="Xiao X."/>
            <person name="Hu G."/>
            <person name="Bao F."/>
            <person name="Hu Y."/>
            <person name="Wan P."/>
            <person name="Li L."/>
            <person name="Deng X."/>
            <person name="Kuang T."/>
            <person name="Xiang C."/>
            <person name="Zhu J.K."/>
            <person name="Oliver M.J."/>
            <person name="He Y."/>
        </authorList>
    </citation>
    <scope>NUCLEOTIDE SEQUENCE [LARGE SCALE GENOMIC DNA]</scope>
    <source>
        <strain evidence="6">cv. XS01</strain>
    </source>
</reference>
<feature type="compositionally biased region" description="Basic and acidic residues" evidence="1">
    <location>
        <begin position="64"/>
        <end position="80"/>
    </location>
</feature>
<sequence>MKKLLAEEMSREIESKRRSPNVIARLMGLEGQPSPQHVHRQQKPLAASCELKVDLKNKQRRRRQQDCRSSKRSPMEEEEFRDVYEDVRATSHIVDRRCSSRWSPSSILTNPEMSFVQQKFYDAKRLSTDENLQDLKELDGTLDLLDSNKEILLKYLQKPGPVFEKPLHDAKSDHFNPFGSHIAVLKPSYSAKYEGNAKAWKSDSDSFSNLVTKCHLRREDDLLLAPNNQHEAYISPTLPEIESDEKNEALSLPTRIVVLKPNLGKMQSAGISSSLHPSRGYLPSFTKMKECLSVGGAETLSWGSKGAPYNEERPKTPMSNGAREIARDITRRMRVSCDEIMDPKSSGFRGYAGDESSYDAYGSDSDSYFVELKLFHHSSSCDKKWGLYPVPNLSESSVNKDAKKRLSERWKVTHGYQDVEIVGKGRTLGEMLAKSDRETSCKHSNATVTICGEGNLFGTNNGTTTWDNLVGISSRDGWKNIVNGISNRDKSISPTMGGRSYRNSTGDEKLAGDKHLMDGETLGRGRNKAVKENLSRIEKNSSKDSKLPSKKHLPRRNLFMSGINASADASFEIQMEANIKKSCGQQPMFHIEGEDEMFQNIASDTSNIGDRGGTTSSSKSSGSLPKQSFSIVDKDLSLAHEQDDSTLQELQKGQPELGSPSSHFLGTEPDSSESSKEADHPSPVSVLQIPFAEDTSSSSKSFERVRTELHELRMQLQLLKLESGEYSEVTLIPLVEEVSEVSPIVSRKNHVLETEGWEVSYALDVLNSYGIEESDPDTSMKTHFAECPLDPGLFDDLEKKYSDVGVGLRPDRMLLFDTISSTISPVSQQQCDLFPWVTPKLRSSQITRLRDDIVKLINQEFRGGEVSEIGTR</sequence>
<accession>A0A2Z7AHP4</accession>
<gene>
    <name evidence="5" type="ORF">F511_40531</name>
</gene>
<feature type="region of interest" description="Disordered" evidence="1">
    <location>
        <begin position="57"/>
        <end position="80"/>
    </location>
</feature>
<feature type="compositionally biased region" description="Basic and acidic residues" evidence="1">
    <location>
        <begin position="534"/>
        <end position="547"/>
    </location>
</feature>
<feature type="region of interest" description="Disordered" evidence="1">
    <location>
        <begin position="534"/>
        <end position="555"/>
    </location>
</feature>
<dbReference type="InterPro" id="IPR022212">
    <property type="entry name" value="DUF3741"/>
</dbReference>
<feature type="compositionally biased region" description="Low complexity" evidence="1">
    <location>
        <begin position="613"/>
        <end position="623"/>
    </location>
</feature>
<feature type="domain" description="DUF4378" evidence="3">
    <location>
        <begin position="758"/>
        <end position="852"/>
    </location>
</feature>
<dbReference type="AlphaFoldDB" id="A0A2Z7AHP4"/>
<protein>
    <recommendedName>
        <fullName evidence="7">DUF3741 domain-containing protein</fullName>
    </recommendedName>
</protein>
<evidence type="ECO:0000259" key="3">
    <source>
        <dbReference type="Pfam" id="PF14309"/>
    </source>
</evidence>
<feature type="region of interest" description="Disordered" evidence="1">
    <location>
        <begin position="489"/>
        <end position="508"/>
    </location>
</feature>
<dbReference type="OrthoDB" id="1925259at2759"/>
<evidence type="ECO:0008006" key="7">
    <source>
        <dbReference type="Google" id="ProtNLM"/>
    </source>
</evidence>
<feature type="region of interest" description="Disordered" evidence="1">
    <location>
        <begin position="603"/>
        <end position="627"/>
    </location>
</feature>
<evidence type="ECO:0000259" key="2">
    <source>
        <dbReference type="Pfam" id="PF12552"/>
    </source>
</evidence>
<evidence type="ECO:0000313" key="5">
    <source>
        <dbReference type="EMBL" id="KZV18616.1"/>
    </source>
</evidence>
<dbReference type="PANTHER" id="PTHR46836:SF8">
    <property type="entry name" value="AFADIN"/>
    <property type="match status" value="1"/>
</dbReference>
<dbReference type="Proteomes" id="UP000250235">
    <property type="component" value="Unassembled WGS sequence"/>
</dbReference>